<gene>
    <name evidence="3" type="ORF">K489DRAFT_413831</name>
</gene>
<reference evidence="3" key="2">
    <citation type="submission" date="2020-04" db="EMBL/GenBank/DDBJ databases">
        <authorList>
            <consortium name="NCBI Genome Project"/>
        </authorList>
    </citation>
    <scope>NUCLEOTIDE SEQUENCE</scope>
    <source>
        <strain evidence="3">CBS 342.82</strain>
    </source>
</reference>
<sequence>MMTVSSDPTAGEAHGCSSSRVLSEEISSKATTSSDTGDFLSALEKVAEVDSKSPSRAGIPSLGPIGGPIAAVVGVALGLASRTSGSSGHDLSTIEKSPSTPEEVAARAILAEGALQAVLGLDAAKAADLGILSRMQEIYEMNKEAVTAFAPVIGPTILAQAIQPALMEIAHNDPIEIKFPETNISSADEAIMANIGFVQDLQQAAQIHTTSTDEKGFWDIMKVVSKVAAEAPKMAAQAAIDQMKGLASSNAPLIQTHELLALETFALNQSSPNEITANTIGAVSPDPKEKGGTSIAPQTSLQDQIQPYFETLLHRSLLSEAALDAAISLPEVRTQGFMDTMVENIRKIGPIVIKVAPKVLGAAD</sequence>
<proteinExistence type="predicted"/>
<evidence type="ECO:0000313" key="3">
    <source>
        <dbReference type="RefSeq" id="XP_033455396.1"/>
    </source>
</evidence>
<reference evidence="3" key="1">
    <citation type="submission" date="2020-01" db="EMBL/GenBank/DDBJ databases">
        <authorList>
            <consortium name="DOE Joint Genome Institute"/>
            <person name="Haridas S."/>
            <person name="Albert R."/>
            <person name="Binder M."/>
            <person name="Bloem J."/>
            <person name="Labutti K."/>
            <person name="Salamov A."/>
            <person name="Andreopoulos B."/>
            <person name="Baker S.E."/>
            <person name="Barry K."/>
            <person name="Bills G."/>
            <person name="Bluhm B.H."/>
            <person name="Cannon C."/>
            <person name="Castanera R."/>
            <person name="Culley D.E."/>
            <person name="Daum C."/>
            <person name="Ezra D."/>
            <person name="Gonzalez J.B."/>
            <person name="Henrissat B."/>
            <person name="Kuo A."/>
            <person name="Liang C."/>
            <person name="Lipzen A."/>
            <person name="Lutzoni F."/>
            <person name="Magnuson J."/>
            <person name="Mondo S."/>
            <person name="Nolan M."/>
            <person name="Ohm R."/>
            <person name="Pangilinan J."/>
            <person name="Park H.-J."/>
            <person name="Ramirez L."/>
            <person name="Alfaro M."/>
            <person name="Sun H."/>
            <person name="Tritt A."/>
            <person name="Yoshinaga Y."/>
            <person name="Zwiers L.-H."/>
            <person name="Turgeon B.G."/>
            <person name="Goodwin S.B."/>
            <person name="Spatafora J.W."/>
            <person name="Crous P.W."/>
            <person name="Grigoriev I.V."/>
        </authorList>
    </citation>
    <scope>NUCLEOTIDE SEQUENCE</scope>
    <source>
        <strain evidence="3">CBS 342.82</strain>
    </source>
</reference>
<feature type="region of interest" description="Disordered" evidence="1">
    <location>
        <begin position="1"/>
        <end position="37"/>
    </location>
</feature>
<reference evidence="3" key="3">
    <citation type="submission" date="2025-08" db="UniProtKB">
        <authorList>
            <consortium name="RefSeq"/>
        </authorList>
    </citation>
    <scope>IDENTIFICATION</scope>
    <source>
        <strain evidence="3">CBS 342.82</strain>
    </source>
</reference>
<keyword evidence="2" id="KW-1185">Reference proteome</keyword>
<accession>A0A6J3LR98</accession>
<dbReference type="GeneID" id="54365889"/>
<evidence type="ECO:0000256" key="1">
    <source>
        <dbReference type="SAM" id="MobiDB-lite"/>
    </source>
</evidence>
<protein>
    <submittedName>
        <fullName evidence="3">Uncharacterized protein</fullName>
    </submittedName>
</protein>
<organism evidence="3">
    <name type="scientific">Dissoconium aciculare CBS 342.82</name>
    <dbReference type="NCBI Taxonomy" id="1314786"/>
    <lineage>
        <taxon>Eukaryota</taxon>
        <taxon>Fungi</taxon>
        <taxon>Dikarya</taxon>
        <taxon>Ascomycota</taxon>
        <taxon>Pezizomycotina</taxon>
        <taxon>Dothideomycetes</taxon>
        <taxon>Dothideomycetidae</taxon>
        <taxon>Mycosphaerellales</taxon>
        <taxon>Dissoconiaceae</taxon>
        <taxon>Dissoconium</taxon>
    </lineage>
</organism>
<dbReference type="Proteomes" id="UP000504637">
    <property type="component" value="Unplaced"/>
</dbReference>
<name>A0A6J3LR98_9PEZI</name>
<evidence type="ECO:0000313" key="2">
    <source>
        <dbReference type="Proteomes" id="UP000504637"/>
    </source>
</evidence>
<dbReference type="AlphaFoldDB" id="A0A6J3LR98"/>
<dbReference type="RefSeq" id="XP_033455396.1">
    <property type="nucleotide sequence ID" value="XM_033608090.1"/>
</dbReference>